<dbReference type="EMBL" id="AAGTQF010000036">
    <property type="protein sequence ID" value="EBR8572744.1"/>
    <property type="molecule type" value="Genomic_DNA"/>
</dbReference>
<keyword evidence="1" id="KW-0378">Hydrolase</keyword>
<reference evidence="1" key="1">
    <citation type="submission" date="2018-06" db="EMBL/GenBank/DDBJ databases">
        <authorList>
            <person name="Ashton P.M."/>
            <person name="Dallman T."/>
            <person name="Nair S."/>
            <person name="De Pinna E."/>
            <person name="Peters T."/>
            <person name="Grant K."/>
        </authorList>
    </citation>
    <scope>NUCLEOTIDE SEQUENCE [LARGE SCALE GENOMIC DNA]</scope>
    <source>
        <strain evidence="1">498895</strain>
    </source>
</reference>
<comment type="caution">
    <text evidence="1">The sequence shown here is derived from an EMBL/GenBank/DDBJ whole genome shotgun (WGS) entry which is preliminary data.</text>
</comment>
<proteinExistence type="predicted"/>
<dbReference type="GO" id="GO:0004386">
    <property type="term" value="F:helicase activity"/>
    <property type="evidence" value="ECO:0007669"/>
    <property type="project" value="UniProtKB-KW"/>
</dbReference>
<dbReference type="AlphaFoldDB" id="A0A5U8K6B7"/>
<keyword evidence="1" id="KW-0547">Nucleotide-binding</keyword>
<keyword evidence="1" id="KW-0347">Helicase</keyword>
<dbReference type="Proteomes" id="UP000839708">
    <property type="component" value="Unassembled WGS sequence"/>
</dbReference>
<evidence type="ECO:0000313" key="1">
    <source>
        <dbReference type="EMBL" id="EBR8572744.1"/>
    </source>
</evidence>
<protein>
    <submittedName>
        <fullName evidence="1">Bifunctional DNA primase/helicase</fullName>
    </submittedName>
</protein>
<gene>
    <name evidence="1" type="ORF">DOV67_14365</name>
</gene>
<keyword evidence="1" id="KW-0067">ATP-binding</keyword>
<sequence length="74" mass="8298">MTIQELSNLLWQQVERVVAHLLPNGRRVNGEWVVGDLDGNKGQSLKINLTGKRVWCEFNGGQGGDLLNLWVAVR</sequence>
<feature type="non-terminal residue" evidence="1">
    <location>
        <position position="74"/>
    </location>
</feature>
<organism evidence="1">
    <name type="scientific">Salmonella enterica subsp. enterica serovar Java</name>
    <dbReference type="NCBI Taxonomy" id="224729"/>
    <lineage>
        <taxon>Bacteria</taxon>
        <taxon>Pseudomonadati</taxon>
        <taxon>Pseudomonadota</taxon>
        <taxon>Gammaproteobacteria</taxon>
        <taxon>Enterobacterales</taxon>
        <taxon>Enterobacteriaceae</taxon>
        <taxon>Salmonella</taxon>
    </lineage>
</organism>
<accession>A0A5U8K6B7</accession>
<name>A0A5U8K6B7_SALEB</name>